<evidence type="ECO:0000313" key="2">
    <source>
        <dbReference type="EMBL" id="PVH96721.1"/>
    </source>
</evidence>
<keyword evidence="1" id="KW-0812">Transmembrane</keyword>
<evidence type="ECO:0000313" key="3">
    <source>
        <dbReference type="Proteomes" id="UP000244855"/>
    </source>
</evidence>
<keyword evidence="1" id="KW-0472">Membrane</keyword>
<feature type="transmembrane region" description="Helical" evidence="1">
    <location>
        <begin position="172"/>
        <end position="190"/>
    </location>
</feature>
<feature type="transmembrane region" description="Helical" evidence="1">
    <location>
        <begin position="89"/>
        <end position="113"/>
    </location>
</feature>
<protein>
    <submittedName>
        <fullName evidence="2">Uncharacterized protein</fullName>
    </submittedName>
</protein>
<name>A0A2V1DFA3_9PLEO</name>
<accession>A0A2V1DFA3</accession>
<reference evidence="2 3" key="1">
    <citation type="journal article" date="2018" name="Sci. Rep.">
        <title>Comparative genomics provides insights into the lifestyle and reveals functional heterogeneity of dark septate endophytic fungi.</title>
        <authorList>
            <person name="Knapp D.G."/>
            <person name="Nemeth J.B."/>
            <person name="Barry K."/>
            <person name="Hainaut M."/>
            <person name="Henrissat B."/>
            <person name="Johnson J."/>
            <person name="Kuo A."/>
            <person name="Lim J.H.P."/>
            <person name="Lipzen A."/>
            <person name="Nolan M."/>
            <person name="Ohm R.A."/>
            <person name="Tamas L."/>
            <person name="Grigoriev I.V."/>
            <person name="Spatafora J.W."/>
            <person name="Nagy L.G."/>
            <person name="Kovacs G.M."/>
        </authorList>
    </citation>
    <scope>NUCLEOTIDE SEQUENCE [LARGE SCALE GENOMIC DNA]</scope>
    <source>
        <strain evidence="2 3">DSE2036</strain>
    </source>
</reference>
<gene>
    <name evidence="2" type="ORF">DM02DRAFT_731001</name>
</gene>
<keyword evidence="1" id="KW-1133">Transmembrane helix</keyword>
<organism evidence="2 3">
    <name type="scientific">Periconia macrospinosa</name>
    <dbReference type="NCBI Taxonomy" id="97972"/>
    <lineage>
        <taxon>Eukaryota</taxon>
        <taxon>Fungi</taxon>
        <taxon>Dikarya</taxon>
        <taxon>Ascomycota</taxon>
        <taxon>Pezizomycotina</taxon>
        <taxon>Dothideomycetes</taxon>
        <taxon>Pleosporomycetidae</taxon>
        <taxon>Pleosporales</taxon>
        <taxon>Massarineae</taxon>
        <taxon>Periconiaceae</taxon>
        <taxon>Periconia</taxon>
    </lineage>
</organism>
<evidence type="ECO:0000256" key="1">
    <source>
        <dbReference type="SAM" id="Phobius"/>
    </source>
</evidence>
<feature type="transmembrane region" description="Helical" evidence="1">
    <location>
        <begin position="202"/>
        <end position="228"/>
    </location>
</feature>
<sequence length="328" mass="36419">MTKKTSSAREVANVRGLVATYADARYTLFSPDADAATTRIAIANAKAIKPVKSAQLVINRVPLADAIRWVLPDAVPPCRIHDAGLQQELLLLFIVGQFEVMGFLSILISNALLSALSIAELGLISSMVGFILDQKHHVRTYTVDWPDQTVQLVVLPTDKNLWTDHGHASNGLAGYGFFLGLFGVIVAFRQRSRVGKPPSKTLLALIILQILAVLFALAVLIFVFVVTYETQGQRIQESIATSGVPYPADKWTPETWFKAVLELPLADKQRSNMISRNVTIMVAWRWILIPLFLLHVLALGCSVFEYVRQRKALRNGEQFEQVSPFKPE</sequence>
<dbReference type="EMBL" id="KZ805456">
    <property type="protein sequence ID" value="PVH96721.1"/>
    <property type="molecule type" value="Genomic_DNA"/>
</dbReference>
<dbReference type="OrthoDB" id="3597048at2759"/>
<proteinExistence type="predicted"/>
<keyword evidence="3" id="KW-1185">Reference proteome</keyword>
<dbReference type="AlphaFoldDB" id="A0A2V1DFA3"/>
<feature type="transmembrane region" description="Helical" evidence="1">
    <location>
        <begin position="283"/>
        <end position="304"/>
    </location>
</feature>
<dbReference type="Proteomes" id="UP000244855">
    <property type="component" value="Unassembled WGS sequence"/>
</dbReference>